<dbReference type="PROSITE" id="PS00868">
    <property type="entry name" value="CYS_MET_METAB_PP"/>
    <property type="match status" value="1"/>
</dbReference>
<protein>
    <submittedName>
        <fullName evidence="7">O-acetylhomoserine aminocarboxypropyltransferase</fullName>
        <ecNumber evidence="7">2.5.1.49</ecNumber>
    </submittedName>
</protein>
<dbReference type="InterPro" id="IPR000277">
    <property type="entry name" value="Cys/Met-Metab_PyrdxlP-dep_enz"/>
</dbReference>
<accession>A0A7K0K4B2</accession>
<dbReference type="GO" id="GO:0005737">
    <property type="term" value="C:cytoplasm"/>
    <property type="evidence" value="ECO:0007669"/>
    <property type="project" value="TreeGrafter"/>
</dbReference>
<evidence type="ECO:0000256" key="3">
    <source>
        <dbReference type="ARBA" id="ARBA00022679"/>
    </source>
</evidence>
<dbReference type="InterPro" id="IPR006235">
    <property type="entry name" value="OAc-hSer/O-AcSer_sulfhydrylase"/>
</dbReference>
<dbReference type="Gene3D" id="3.40.640.10">
    <property type="entry name" value="Type I PLP-dependent aspartate aminotransferase-like (Major domain)"/>
    <property type="match status" value="1"/>
</dbReference>
<dbReference type="PANTHER" id="PTHR43797">
    <property type="entry name" value="HOMOCYSTEINE/CYSTEINE SYNTHASE"/>
    <property type="match status" value="1"/>
</dbReference>
<evidence type="ECO:0000256" key="1">
    <source>
        <dbReference type="ARBA" id="ARBA00001933"/>
    </source>
</evidence>
<comment type="similarity">
    <text evidence="2 6">Belongs to the trans-sulfuration enzymes family.</text>
</comment>
<sequence length="461" mass="48574">MTKTTIGPNWQDHPEWGFSTRQIHAGFTGDPVTGAQTVPIYATNAFHFPSVESAANRFALKELGQIYSRLTNPTNDALEARIASLEGGAGALLTGSGQAAITLTLLTLASSGKNVVASPSVYGGTFNLIARTLARSGIEPRFVTDPRDISQWKSQTDENTIAYYGEVVPNPQGDVLDIEPLAAAAHEAGVPLIVDNTVPTPYLCRPIEWGADIVVHSATKYLGGHGSVMLGAIVDSGNFDFADPRVAARFPGFNEPDESYHGVVYARDFGVGGALGANLAFALKARAEGLRDLGLVASPFAVWIAGLGVDTLSLRLERHISNTRAVAEHLEALVGRGVVETVRWSSLPSSPFYGLAQKYTPKGAGAILNFDLVGGLEAGKAFIDSLELLANVANIGDVRSLAIHPASTTHAQLDEAGLKLQGITSGTVRLSIGIEDEEDIIADIDRGLAAAQAAVQSRADQ</sequence>
<organism evidence="7 8">
    <name type="scientific">Mobiluncus porci</name>
    <dbReference type="NCBI Taxonomy" id="2652278"/>
    <lineage>
        <taxon>Bacteria</taxon>
        <taxon>Bacillati</taxon>
        <taxon>Actinomycetota</taxon>
        <taxon>Actinomycetes</taxon>
        <taxon>Actinomycetales</taxon>
        <taxon>Actinomycetaceae</taxon>
        <taxon>Mobiluncus</taxon>
    </lineage>
</organism>
<dbReference type="PIRSF" id="PIRSF001434">
    <property type="entry name" value="CGS"/>
    <property type="match status" value="1"/>
</dbReference>
<dbReference type="EMBL" id="VUMY01000010">
    <property type="protein sequence ID" value="MST49875.1"/>
    <property type="molecule type" value="Genomic_DNA"/>
</dbReference>
<evidence type="ECO:0000256" key="2">
    <source>
        <dbReference type="ARBA" id="ARBA00009077"/>
    </source>
</evidence>
<reference evidence="7 8" key="1">
    <citation type="submission" date="2019-08" db="EMBL/GenBank/DDBJ databases">
        <title>In-depth cultivation of the pig gut microbiome towards novel bacterial diversity and tailored functional studies.</title>
        <authorList>
            <person name="Wylensek D."/>
            <person name="Hitch T.C.A."/>
            <person name="Clavel T."/>
        </authorList>
    </citation>
    <scope>NUCLEOTIDE SEQUENCE [LARGE SCALE GENOMIC DNA]</scope>
    <source>
        <strain evidence="7 8">RF-GAM-744-WT-7</strain>
    </source>
</reference>
<keyword evidence="4 5" id="KW-0663">Pyridoxal phosphate</keyword>
<name>A0A7K0K4B2_9ACTO</name>
<evidence type="ECO:0000256" key="6">
    <source>
        <dbReference type="RuleBase" id="RU362118"/>
    </source>
</evidence>
<dbReference type="GO" id="GO:0030170">
    <property type="term" value="F:pyridoxal phosphate binding"/>
    <property type="evidence" value="ECO:0007669"/>
    <property type="project" value="InterPro"/>
</dbReference>
<dbReference type="NCBIfam" id="TIGR01326">
    <property type="entry name" value="OAH_OAS_sulfhy"/>
    <property type="match status" value="1"/>
</dbReference>
<dbReference type="FunFam" id="3.40.640.10:FF:000035">
    <property type="entry name" value="O-succinylhomoserine sulfhydrylase"/>
    <property type="match status" value="1"/>
</dbReference>
<dbReference type="InterPro" id="IPR015422">
    <property type="entry name" value="PyrdxlP-dep_Trfase_small"/>
</dbReference>
<dbReference type="CDD" id="cd00614">
    <property type="entry name" value="CGS_like"/>
    <property type="match status" value="1"/>
</dbReference>
<comment type="caution">
    <text evidence="7">The sequence shown here is derived from an EMBL/GenBank/DDBJ whole genome shotgun (WGS) entry which is preliminary data.</text>
</comment>
<dbReference type="GO" id="GO:0006535">
    <property type="term" value="P:cysteine biosynthetic process from serine"/>
    <property type="evidence" value="ECO:0007669"/>
    <property type="project" value="TreeGrafter"/>
</dbReference>
<proteinExistence type="inferred from homology"/>
<evidence type="ECO:0000256" key="5">
    <source>
        <dbReference type="PIRSR" id="PIRSR001434-2"/>
    </source>
</evidence>
<dbReference type="GO" id="GO:0019346">
    <property type="term" value="P:transsulfuration"/>
    <property type="evidence" value="ECO:0007669"/>
    <property type="project" value="InterPro"/>
</dbReference>
<dbReference type="GO" id="GO:0071269">
    <property type="term" value="P:L-homocysteine biosynthetic process"/>
    <property type="evidence" value="ECO:0007669"/>
    <property type="project" value="TreeGrafter"/>
</dbReference>
<dbReference type="SUPFAM" id="SSF53383">
    <property type="entry name" value="PLP-dependent transferases"/>
    <property type="match status" value="1"/>
</dbReference>
<keyword evidence="3 7" id="KW-0808">Transferase</keyword>
<dbReference type="InterPro" id="IPR015421">
    <property type="entry name" value="PyrdxlP-dep_Trfase_major"/>
</dbReference>
<dbReference type="RefSeq" id="WP_154544970.1">
    <property type="nucleotide sequence ID" value="NZ_VUMY01000010.1"/>
</dbReference>
<evidence type="ECO:0000313" key="8">
    <source>
        <dbReference type="Proteomes" id="UP000442535"/>
    </source>
</evidence>
<evidence type="ECO:0000256" key="4">
    <source>
        <dbReference type="ARBA" id="ARBA00022898"/>
    </source>
</evidence>
<dbReference type="Gene3D" id="3.90.1150.10">
    <property type="entry name" value="Aspartate Aminotransferase, domain 1"/>
    <property type="match status" value="1"/>
</dbReference>
<dbReference type="Pfam" id="PF01053">
    <property type="entry name" value="Cys_Met_Meta_PP"/>
    <property type="match status" value="1"/>
</dbReference>
<dbReference type="EC" id="2.5.1.49" evidence="7"/>
<keyword evidence="8" id="KW-1185">Reference proteome</keyword>
<dbReference type="InterPro" id="IPR015424">
    <property type="entry name" value="PyrdxlP-dep_Trfase"/>
</dbReference>
<dbReference type="GO" id="GO:0003961">
    <property type="term" value="F:O-acetylhomoserine aminocarboxypropyltransferase activity"/>
    <property type="evidence" value="ECO:0007669"/>
    <property type="project" value="UniProtKB-EC"/>
</dbReference>
<evidence type="ECO:0000313" key="7">
    <source>
        <dbReference type="EMBL" id="MST49875.1"/>
    </source>
</evidence>
<dbReference type="PANTHER" id="PTHR43797:SF2">
    <property type="entry name" value="HOMOCYSTEINE_CYSTEINE SYNTHASE"/>
    <property type="match status" value="1"/>
</dbReference>
<dbReference type="AlphaFoldDB" id="A0A7K0K4B2"/>
<comment type="cofactor">
    <cofactor evidence="1 6">
        <name>pyridoxal 5'-phosphate</name>
        <dbReference type="ChEBI" id="CHEBI:597326"/>
    </cofactor>
</comment>
<gene>
    <name evidence="7" type="ORF">FYJ63_06450</name>
</gene>
<feature type="modified residue" description="N6-(pyridoxal phosphate)lysine" evidence="5">
    <location>
        <position position="220"/>
    </location>
</feature>
<dbReference type="GO" id="GO:0004124">
    <property type="term" value="F:cysteine synthase activity"/>
    <property type="evidence" value="ECO:0007669"/>
    <property type="project" value="TreeGrafter"/>
</dbReference>
<dbReference type="InterPro" id="IPR054542">
    <property type="entry name" value="Cys_met_metab_PP"/>
</dbReference>
<dbReference type="Proteomes" id="UP000442535">
    <property type="component" value="Unassembled WGS sequence"/>
</dbReference>